<dbReference type="PANTHER" id="PTHR23043">
    <property type="entry name" value="HYPOXIA-INDUCIBLE FACTOR 1 ALPHA"/>
    <property type="match status" value="1"/>
</dbReference>
<evidence type="ECO:0000313" key="8">
    <source>
        <dbReference type="EMBL" id="KAG8036325.1"/>
    </source>
</evidence>
<evidence type="ECO:0000256" key="5">
    <source>
        <dbReference type="SAM" id="MobiDB-lite"/>
    </source>
</evidence>
<sequence length="338" mass="38261">LQSIVVISRDSCYDVRIFSACGERLHIFFFNYRSNDKRKEKSRDAARCRRSRETDIFLNMAAALPISPDEVIHLDKASVMRLATAYLKIRSVAHALKKPFTKIESTIETDEFFPQALDGFMLVIASNGDMVYLSENVSDYLGISQLDMIGQSVYDYSHPCDHEEIKEYLLMESNSVNEMCSCNFFIRFKCTLTNKGKKVNLKSASYKVIHCTGRPMISGGPEVNDKKMGNDIDESLSSSRSKDQSEIGTESTHGSIGTALVMVGCPIPHPSNIEIPLGRQTFLSKHNLSMKFTYVDERFVLYNLYFKHGMSSIRILSMIITDNSLFCSCINNFNLSFK</sequence>
<keyword evidence="4" id="KW-0539">Nucleus</keyword>
<dbReference type="PANTHER" id="PTHR23043:SF17">
    <property type="entry name" value="PROTEIN SIMILAR"/>
    <property type="match status" value="1"/>
</dbReference>
<evidence type="ECO:0000256" key="4">
    <source>
        <dbReference type="ARBA" id="ARBA00023242"/>
    </source>
</evidence>
<reference evidence="8" key="1">
    <citation type="submission" date="2020-03" db="EMBL/GenBank/DDBJ databases">
        <authorList>
            <person name="Chebbi M.A."/>
            <person name="Drezen J.M."/>
        </authorList>
    </citation>
    <scope>NUCLEOTIDE SEQUENCE</scope>
    <source>
        <tissue evidence="8">Whole body</tissue>
    </source>
</reference>
<gene>
    <name evidence="8" type="ORF">G9C98_003648</name>
</gene>
<dbReference type="Proteomes" id="UP000729913">
    <property type="component" value="Unassembled WGS sequence"/>
</dbReference>
<evidence type="ECO:0000259" key="6">
    <source>
        <dbReference type="PROSITE" id="PS50112"/>
    </source>
</evidence>
<evidence type="ECO:0000256" key="3">
    <source>
        <dbReference type="ARBA" id="ARBA00023163"/>
    </source>
</evidence>
<keyword evidence="2" id="KW-0805">Transcription regulation</keyword>
<comment type="caution">
    <text evidence="8">The sequence shown here is derived from an EMBL/GenBank/DDBJ whole genome shotgun (WGS) entry which is preliminary data.</text>
</comment>
<dbReference type="PROSITE" id="PS50112">
    <property type="entry name" value="PAS"/>
    <property type="match status" value="1"/>
</dbReference>
<evidence type="ECO:0000313" key="9">
    <source>
        <dbReference type="Proteomes" id="UP000729913"/>
    </source>
</evidence>
<keyword evidence="1" id="KW-0677">Repeat</keyword>
<feature type="domain" description="PAS" evidence="6">
    <location>
        <begin position="109"/>
        <end position="169"/>
    </location>
</feature>
<dbReference type="GO" id="GO:0000981">
    <property type="term" value="F:DNA-binding transcription factor activity, RNA polymerase II-specific"/>
    <property type="evidence" value="ECO:0007669"/>
    <property type="project" value="TreeGrafter"/>
</dbReference>
<evidence type="ECO:0000256" key="1">
    <source>
        <dbReference type="ARBA" id="ARBA00022737"/>
    </source>
</evidence>
<name>A0A8J5QX31_9HYME</name>
<dbReference type="AlphaFoldDB" id="A0A8J5QX31"/>
<evidence type="ECO:0000259" key="7">
    <source>
        <dbReference type="PROSITE" id="PS50888"/>
    </source>
</evidence>
<dbReference type="GO" id="GO:0045944">
    <property type="term" value="P:positive regulation of transcription by RNA polymerase II"/>
    <property type="evidence" value="ECO:0007669"/>
    <property type="project" value="UniProtKB-ARBA"/>
</dbReference>
<dbReference type="SMART" id="SM00091">
    <property type="entry name" value="PAS"/>
    <property type="match status" value="1"/>
</dbReference>
<protein>
    <submittedName>
        <fullName evidence="8">Uncharacterized protein</fullName>
    </submittedName>
</protein>
<dbReference type="EMBL" id="JAAOIC020000048">
    <property type="protein sequence ID" value="KAG8036325.1"/>
    <property type="molecule type" value="Genomic_DNA"/>
</dbReference>
<accession>A0A8J5QX31</accession>
<dbReference type="InterPro" id="IPR011598">
    <property type="entry name" value="bHLH_dom"/>
</dbReference>
<keyword evidence="9" id="KW-1185">Reference proteome</keyword>
<dbReference type="Pfam" id="PF00989">
    <property type="entry name" value="PAS"/>
    <property type="match status" value="1"/>
</dbReference>
<organism evidence="8 9">
    <name type="scientific">Cotesia typhae</name>
    <dbReference type="NCBI Taxonomy" id="2053667"/>
    <lineage>
        <taxon>Eukaryota</taxon>
        <taxon>Metazoa</taxon>
        <taxon>Ecdysozoa</taxon>
        <taxon>Arthropoda</taxon>
        <taxon>Hexapoda</taxon>
        <taxon>Insecta</taxon>
        <taxon>Pterygota</taxon>
        <taxon>Neoptera</taxon>
        <taxon>Endopterygota</taxon>
        <taxon>Hymenoptera</taxon>
        <taxon>Apocrita</taxon>
        <taxon>Ichneumonoidea</taxon>
        <taxon>Braconidae</taxon>
        <taxon>Microgastrinae</taxon>
        <taxon>Cotesia</taxon>
    </lineage>
</organism>
<dbReference type="CDD" id="cd00130">
    <property type="entry name" value="PAS"/>
    <property type="match status" value="1"/>
</dbReference>
<dbReference type="OrthoDB" id="6021714at2759"/>
<dbReference type="PROSITE" id="PS50888">
    <property type="entry name" value="BHLH"/>
    <property type="match status" value="1"/>
</dbReference>
<feature type="domain" description="BHLH" evidence="7">
    <location>
        <begin position="37"/>
        <end position="90"/>
    </location>
</feature>
<feature type="non-terminal residue" evidence="8">
    <location>
        <position position="1"/>
    </location>
</feature>
<dbReference type="SMART" id="SM00353">
    <property type="entry name" value="HLH"/>
    <property type="match status" value="1"/>
</dbReference>
<feature type="region of interest" description="Disordered" evidence="5">
    <location>
        <begin position="219"/>
        <end position="253"/>
    </location>
</feature>
<keyword evidence="3" id="KW-0804">Transcription</keyword>
<reference evidence="8" key="2">
    <citation type="submission" date="2021-04" db="EMBL/GenBank/DDBJ databases">
        <title>Genome-wide patterns of bracovirus chromosomal integration into multiple host tissues during parasitism.</title>
        <authorList>
            <person name="Chebbi M.A.C."/>
        </authorList>
    </citation>
    <scope>NUCLEOTIDE SEQUENCE</scope>
    <source>
        <tissue evidence="8">Whole body</tissue>
    </source>
</reference>
<dbReference type="GO" id="GO:0000977">
    <property type="term" value="F:RNA polymerase II transcription regulatory region sequence-specific DNA binding"/>
    <property type="evidence" value="ECO:0007669"/>
    <property type="project" value="TreeGrafter"/>
</dbReference>
<dbReference type="GO" id="GO:0071456">
    <property type="term" value="P:cellular response to hypoxia"/>
    <property type="evidence" value="ECO:0007669"/>
    <property type="project" value="TreeGrafter"/>
</dbReference>
<dbReference type="InterPro" id="IPR013767">
    <property type="entry name" value="PAS_fold"/>
</dbReference>
<dbReference type="GO" id="GO:0046983">
    <property type="term" value="F:protein dimerization activity"/>
    <property type="evidence" value="ECO:0007669"/>
    <property type="project" value="InterPro"/>
</dbReference>
<dbReference type="InterPro" id="IPR000014">
    <property type="entry name" value="PAS"/>
</dbReference>
<dbReference type="Pfam" id="PF23171">
    <property type="entry name" value="bHLH_HIF1A"/>
    <property type="match status" value="1"/>
</dbReference>
<proteinExistence type="predicted"/>
<evidence type="ECO:0000256" key="2">
    <source>
        <dbReference type="ARBA" id="ARBA00023015"/>
    </source>
</evidence>